<gene>
    <name evidence="1" type="ORF">BDR25DRAFT_280190</name>
</gene>
<evidence type="ECO:0000313" key="2">
    <source>
        <dbReference type="Proteomes" id="UP000799755"/>
    </source>
</evidence>
<sequence>MSLKRIQRELVDLERHPPSSCSAGPISDDLFNWQATILGPTDSPYEGGVFLLSIRFPTDYPFKPPVIRFTTRIYHPNISTDGRIFMCHYHDGILNTLWSPSLTVSSVLMSISMCMADPDPDCPIQREIAQVYKTNRACFQATAQEWTRKYAV</sequence>
<comment type="caution">
    <text evidence="1">The sequence shown here is derived from an EMBL/GenBank/DDBJ whole genome shotgun (WGS) entry which is preliminary data.</text>
</comment>
<dbReference type="EMBL" id="MU003497">
    <property type="protein sequence ID" value="KAF2474719.1"/>
    <property type="molecule type" value="Genomic_DNA"/>
</dbReference>
<reference evidence="1" key="1">
    <citation type="journal article" date="2020" name="Stud. Mycol.">
        <title>101 Dothideomycetes genomes: a test case for predicting lifestyles and emergence of pathogens.</title>
        <authorList>
            <person name="Haridas S."/>
            <person name="Albert R."/>
            <person name="Binder M."/>
            <person name="Bloem J."/>
            <person name="Labutti K."/>
            <person name="Salamov A."/>
            <person name="Andreopoulos B."/>
            <person name="Baker S."/>
            <person name="Barry K."/>
            <person name="Bills G."/>
            <person name="Bluhm B."/>
            <person name="Cannon C."/>
            <person name="Castanera R."/>
            <person name="Culley D."/>
            <person name="Daum C."/>
            <person name="Ezra D."/>
            <person name="Gonzalez J."/>
            <person name="Henrissat B."/>
            <person name="Kuo A."/>
            <person name="Liang C."/>
            <person name="Lipzen A."/>
            <person name="Lutzoni F."/>
            <person name="Magnuson J."/>
            <person name="Mondo S."/>
            <person name="Nolan M."/>
            <person name="Ohm R."/>
            <person name="Pangilinan J."/>
            <person name="Park H.-J."/>
            <person name="Ramirez L."/>
            <person name="Alfaro M."/>
            <person name="Sun H."/>
            <person name="Tritt A."/>
            <person name="Yoshinaga Y."/>
            <person name="Zwiers L.-H."/>
            <person name="Turgeon B."/>
            <person name="Goodwin S."/>
            <person name="Spatafora J."/>
            <person name="Crous P."/>
            <person name="Grigoriev I."/>
        </authorList>
    </citation>
    <scope>NUCLEOTIDE SEQUENCE</scope>
    <source>
        <strain evidence="1">ATCC 200398</strain>
    </source>
</reference>
<name>A0ACB6R632_9PLEO</name>
<proteinExistence type="predicted"/>
<protein>
    <submittedName>
        <fullName evidence="1">Ubiquitin-conjugating enzyme E2</fullName>
    </submittedName>
</protein>
<dbReference type="Proteomes" id="UP000799755">
    <property type="component" value="Unassembled WGS sequence"/>
</dbReference>
<organism evidence="1 2">
    <name type="scientific">Lindgomyces ingoldianus</name>
    <dbReference type="NCBI Taxonomy" id="673940"/>
    <lineage>
        <taxon>Eukaryota</taxon>
        <taxon>Fungi</taxon>
        <taxon>Dikarya</taxon>
        <taxon>Ascomycota</taxon>
        <taxon>Pezizomycotina</taxon>
        <taxon>Dothideomycetes</taxon>
        <taxon>Pleosporomycetidae</taxon>
        <taxon>Pleosporales</taxon>
        <taxon>Lindgomycetaceae</taxon>
        <taxon>Lindgomyces</taxon>
    </lineage>
</organism>
<accession>A0ACB6R632</accession>
<evidence type="ECO:0000313" key="1">
    <source>
        <dbReference type="EMBL" id="KAF2474719.1"/>
    </source>
</evidence>
<keyword evidence="2" id="KW-1185">Reference proteome</keyword>